<protein>
    <submittedName>
        <fullName evidence="3">CoA transferase</fullName>
    </submittedName>
</protein>
<comment type="caution">
    <text evidence="3">The sequence shown here is derived from an EMBL/GenBank/DDBJ whole genome shotgun (WGS) entry which is preliminary data.</text>
</comment>
<name>A0A5C6QLM8_9GAMM</name>
<gene>
    <name evidence="2" type="ORF">ESZ26_08300</name>
    <name evidence="3" type="ORF">ESZ27_04990</name>
</gene>
<evidence type="ECO:0000313" key="5">
    <source>
        <dbReference type="Proteomes" id="UP000321917"/>
    </source>
</evidence>
<dbReference type="EMBL" id="VOLR01000009">
    <property type="protein sequence ID" value="TWX60360.1"/>
    <property type="molecule type" value="Genomic_DNA"/>
</dbReference>
<dbReference type="Gene3D" id="3.30.1540.10">
    <property type="entry name" value="formyl-coa transferase, domain 3"/>
    <property type="match status" value="1"/>
</dbReference>
<evidence type="ECO:0000313" key="2">
    <source>
        <dbReference type="EMBL" id="TWX60360.1"/>
    </source>
</evidence>
<dbReference type="EMBL" id="VOLQ01000006">
    <property type="protein sequence ID" value="TWX70116.1"/>
    <property type="molecule type" value="Genomic_DNA"/>
</dbReference>
<accession>A0A5C6QLM8</accession>
<dbReference type="GO" id="GO:0008410">
    <property type="term" value="F:CoA-transferase activity"/>
    <property type="evidence" value="ECO:0007669"/>
    <property type="project" value="TreeGrafter"/>
</dbReference>
<dbReference type="InterPro" id="IPR023606">
    <property type="entry name" value="CoA-Trfase_III_dom_1_sf"/>
</dbReference>
<proteinExistence type="predicted"/>
<dbReference type="OrthoDB" id="9058532at2"/>
<dbReference type="InterPro" id="IPR050483">
    <property type="entry name" value="CoA-transferase_III_domain"/>
</dbReference>
<keyword evidence="4" id="KW-1185">Reference proteome</keyword>
<dbReference type="AlphaFoldDB" id="A0A5C6QLM8"/>
<evidence type="ECO:0000313" key="4">
    <source>
        <dbReference type="Proteomes" id="UP000321525"/>
    </source>
</evidence>
<dbReference type="RefSeq" id="WP_146799276.1">
    <property type="nucleotide sequence ID" value="NZ_VOLP01000010.1"/>
</dbReference>
<dbReference type="PANTHER" id="PTHR48207:SF3">
    <property type="entry name" value="SUCCINATE--HYDROXYMETHYLGLUTARATE COA-TRANSFERASE"/>
    <property type="match status" value="1"/>
</dbReference>
<evidence type="ECO:0000256" key="1">
    <source>
        <dbReference type="ARBA" id="ARBA00022679"/>
    </source>
</evidence>
<evidence type="ECO:0000313" key="3">
    <source>
        <dbReference type="EMBL" id="TWX70116.1"/>
    </source>
</evidence>
<reference evidence="3 5" key="1">
    <citation type="submission" date="2019-07" db="EMBL/GenBank/DDBJ databases">
        <title>Genomes of sea-ice associated Colwellia species.</title>
        <authorList>
            <person name="Bowman J.P."/>
        </authorList>
    </citation>
    <scope>NUCLEOTIDE SEQUENCE [LARGE SCALE GENOMIC DNA]</scope>
    <source>
        <strain evidence="2 4">ACAM 607</strain>
        <strain evidence="3 5">IC036</strain>
    </source>
</reference>
<sequence>MTDTLSNPTPPSALTGIKVVDLSRILAGPWASQMLADLGAEVIKVERPKVGDDTRFWGPPFVKPSTASQPPQAAYFHCANRNKKSIAIDIKCQQGQQIIKDLVAQSDVFIENFKVGDLAKYGLDYAELKKINPKLVYCSITGYGQTGPYAHKSGYDAMIQGEGGLMSITGEQQGSPMKVGVAVVDIMTGLYSCNAILAALMARHHTQCGQYIDMALLDVQTAMLANQAMNYLTTDENPSRLGNAHPNIVPYQTFTTQDGALILAVGNDSQFSRFCHLCQLNEFAADHRYSTNAQRVLHRDDVVSTLAKKIKTQTTQWWIAQLELISVPCGPVNTLEQVFDHPQIKHRAMVKQLPNDDGDLIDVVASPINLSATPVQYHSAAPELGQHTYSVLKDVLNYDDASIASAYQLGVVA</sequence>
<dbReference type="Proteomes" id="UP000321525">
    <property type="component" value="Unassembled WGS sequence"/>
</dbReference>
<dbReference type="PANTHER" id="PTHR48207">
    <property type="entry name" value="SUCCINATE--HYDROXYMETHYLGLUTARATE COA-TRANSFERASE"/>
    <property type="match status" value="1"/>
</dbReference>
<dbReference type="Proteomes" id="UP000321917">
    <property type="component" value="Unassembled WGS sequence"/>
</dbReference>
<dbReference type="Gene3D" id="3.40.50.10540">
    <property type="entry name" value="Crotonobetainyl-coa:carnitine coa-transferase, domain 1"/>
    <property type="match status" value="1"/>
</dbReference>
<dbReference type="Pfam" id="PF02515">
    <property type="entry name" value="CoA_transf_3"/>
    <property type="match status" value="1"/>
</dbReference>
<dbReference type="InterPro" id="IPR044855">
    <property type="entry name" value="CoA-Trfase_III_dom3_sf"/>
</dbReference>
<dbReference type="SUPFAM" id="SSF89796">
    <property type="entry name" value="CoA-transferase family III (CaiB/BaiF)"/>
    <property type="match status" value="1"/>
</dbReference>
<keyword evidence="1 3" id="KW-0808">Transferase</keyword>
<dbReference type="InterPro" id="IPR003673">
    <property type="entry name" value="CoA-Trfase_fam_III"/>
</dbReference>
<organism evidence="3 5">
    <name type="scientific">Colwellia hornerae</name>
    <dbReference type="NCBI Taxonomy" id="89402"/>
    <lineage>
        <taxon>Bacteria</taxon>
        <taxon>Pseudomonadati</taxon>
        <taxon>Pseudomonadota</taxon>
        <taxon>Gammaproteobacteria</taxon>
        <taxon>Alteromonadales</taxon>
        <taxon>Colwelliaceae</taxon>
        <taxon>Colwellia</taxon>
    </lineage>
</organism>